<evidence type="ECO:0000256" key="2">
    <source>
        <dbReference type="ARBA" id="ARBA00022729"/>
    </source>
</evidence>
<dbReference type="EMBL" id="JRHC01000001">
    <property type="protein sequence ID" value="KJF44855.1"/>
    <property type="molecule type" value="Genomic_DNA"/>
</dbReference>
<keyword evidence="6" id="KW-1185">Reference proteome</keyword>
<feature type="chain" id="PRO_5002330962" description="Tripeptidyl aminopeptidase" evidence="4">
    <location>
        <begin position="22"/>
        <end position="433"/>
    </location>
</feature>
<name>A0A0D8JD18_9BACT</name>
<dbReference type="STRING" id="1544798.LH29_05300"/>
<keyword evidence="2 4" id="KW-0732">Signal</keyword>
<dbReference type="PANTHER" id="PTHR11010">
    <property type="entry name" value="PROTEASE S28 PRO-X CARBOXYPEPTIDASE-RELATED"/>
    <property type="match status" value="1"/>
</dbReference>
<evidence type="ECO:0000256" key="3">
    <source>
        <dbReference type="ARBA" id="ARBA00022801"/>
    </source>
</evidence>
<dbReference type="GO" id="GO:0006508">
    <property type="term" value="P:proteolysis"/>
    <property type="evidence" value="ECO:0007669"/>
    <property type="project" value="UniProtKB-KW"/>
</dbReference>
<evidence type="ECO:0000313" key="6">
    <source>
        <dbReference type="Proteomes" id="UP000032544"/>
    </source>
</evidence>
<dbReference type="InterPro" id="IPR029058">
    <property type="entry name" value="AB_hydrolase_fold"/>
</dbReference>
<dbReference type="SUPFAM" id="SSF53474">
    <property type="entry name" value="alpha/beta-Hydrolases"/>
    <property type="match status" value="1"/>
</dbReference>
<sequence>MKKFQLLLVLLLLSAVTFSQTTLKAFLESQPEVKSVEQMNCTDFFAVKYKIMVEQPVDHSDSSKGTFLQRVLIADKGVDQPVVFITEGYNGGYSENPNYINELCPILGANQICMDHRYFGESMPEPLNWNYLTVRNAAADHHHIIQMMKKYYSGKWVSTGISKGGQTTAYHRWLYPNDVDVSVPYVAPLNFGVEDGRHEPFIAHTTGTPEGRAKVQAFQLQILKNRETYLPLLEQYFKDQNLHPLLNNNEMLDYVVLEFSYGFWQYDNSLDDIPPLDAPAKDLFAELVKVSSPMYLSSEGVEVFKSFFVQAAHELGYYGYDVEPFKDYLSIKSAEGWLNRIYLPELAIKYNKKTAKEVEKFIKKTDAKMLFIYGEWDPWSASAFEVPNKPNFLKIVKPKGSHSTRIGNLPKEQKQQVKETLEKWLDMKVNIEI</sequence>
<dbReference type="OrthoDB" id="3979391at2"/>
<dbReference type="ESTHER" id="9bact-a0a0d8jd18">
    <property type="family name" value="Peptidase_S37"/>
</dbReference>
<dbReference type="Proteomes" id="UP000032544">
    <property type="component" value="Unassembled WGS sequence"/>
</dbReference>
<protein>
    <recommendedName>
        <fullName evidence="7">Tripeptidyl aminopeptidase</fullName>
    </recommendedName>
</protein>
<dbReference type="GO" id="GO:0008239">
    <property type="term" value="F:dipeptidyl-peptidase activity"/>
    <property type="evidence" value="ECO:0007669"/>
    <property type="project" value="TreeGrafter"/>
</dbReference>
<proteinExistence type="predicted"/>
<keyword evidence="1" id="KW-0645">Protease</keyword>
<reference evidence="5 6" key="1">
    <citation type="submission" date="2014-09" db="EMBL/GenBank/DDBJ databases">
        <title>Draft Genome Sequence of Draconibacterium sp. JN14CK-3.</title>
        <authorList>
            <person name="Dong C."/>
            <person name="Lai Q."/>
            <person name="Shao Z."/>
        </authorList>
    </citation>
    <scope>NUCLEOTIDE SEQUENCE [LARGE SCALE GENOMIC DNA]</scope>
    <source>
        <strain evidence="5 6">JN14CK-3</strain>
    </source>
</reference>
<dbReference type="AlphaFoldDB" id="A0A0D8JD18"/>
<evidence type="ECO:0008006" key="7">
    <source>
        <dbReference type="Google" id="ProtNLM"/>
    </source>
</evidence>
<keyword evidence="3" id="KW-0378">Hydrolase</keyword>
<feature type="signal peptide" evidence="4">
    <location>
        <begin position="1"/>
        <end position="21"/>
    </location>
</feature>
<gene>
    <name evidence="5" type="ORF">LH29_05300</name>
</gene>
<dbReference type="Gene3D" id="3.40.50.1820">
    <property type="entry name" value="alpha/beta hydrolase"/>
    <property type="match status" value="2"/>
</dbReference>
<comment type="caution">
    <text evidence="5">The sequence shown here is derived from an EMBL/GenBank/DDBJ whole genome shotgun (WGS) entry which is preliminary data.</text>
</comment>
<dbReference type="InterPro" id="IPR008761">
    <property type="entry name" value="Peptidase_S37"/>
</dbReference>
<dbReference type="PANTHER" id="PTHR11010:SF38">
    <property type="entry name" value="LYSOSOMAL PRO-X CARBOXYPEPTIDASE"/>
    <property type="match status" value="1"/>
</dbReference>
<evidence type="ECO:0000313" key="5">
    <source>
        <dbReference type="EMBL" id="KJF44855.1"/>
    </source>
</evidence>
<dbReference type="PATRIC" id="fig|1544798.3.peg.1071"/>
<organism evidence="5 6">
    <name type="scientific">Draconibacterium sediminis</name>
    <dbReference type="NCBI Taxonomy" id="1544798"/>
    <lineage>
        <taxon>Bacteria</taxon>
        <taxon>Pseudomonadati</taxon>
        <taxon>Bacteroidota</taxon>
        <taxon>Bacteroidia</taxon>
        <taxon>Marinilabiliales</taxon>
        <taxon>Prolixibacteraceae</taxon>
        <taxon>Draconibacterium</taxon>
    </lineage>
</organism>
<dbReference type="Pfam" id="PF05576">
    <property type="entry name" value="Peptidase_S37"/>
    <property type="match status" value="1"/>
</dbReference>
<dbReference type="RefSeq" id="WP_045026382.1">
    <property type="nucleotide sequence ID" value="NZ_JRHC01000001.1"/>
</dbReference>
<evidence type="ECO:0000256" key="4">
    <source>
        <dbReference type="SAM" id="SignalP"/>
    </source>
</evidence>
<accession>A0A0D8JD18</accession>
<evidence type="ECO:0000256" key="1">
    <source>
        <dbReference type="ARBA" id="ARBA00022670"/>
    </source>
</evidence>